<evidence type="ECO:0000259" key="2">
    <source>
        <dbReference type="PROSITE" id="PS50164"/>
    </source>
</evidence>
<dbReference type="CDD" id="cd10456">
    <property type="entry name" value="GIY-YIG_UPF0213"/>
    <property type="match status" value="1"/>
</dbReference>
<dbReference type="PANTHER" id="PTHR34477">
    <property type="entry name" value="UPF0213 PROTEIN YHBQ"/>
    <property type="match status" value="1"/>
</dbReference>
<keyword evidence="3" id="KW-0540">Nuclease</keyword>
<protein>
    <submittedName>
        <fullName evidence="3">Putative endonuclease</fullName>
    </submittedName>
</protein>
<accession>A0A1C4AYD3</accession>
<comment type="similarity">
    <text evidence="1">Belongs to the UPF0213 family.</text>
</comment>
<dbReference type="SUPFAM" id="SSF82771">
    <property type="entry name" value="GIY-YIG endonuclease"/>
    <property type="match status" value="1"/>
</dbReference>
<evidence type="ECO:0000313" key="3">
    <source>
        <dbReference type="EMBL" id="SCB99584.1"/>
    </source>
</evidence>
<dbReference type="OrthoDB" id="9797095at2"/>
<proteinExistence type="inferred from homology"/>
<evidence type="ECO:0000256" key="1">
    <source>
        <dbReference type="ARBA" id="ARBA00007435"/>
    </source>
</evidence>
<keyword evidence="3" id="KW-0378">Hydrolase</keyword>
<dbReference type="RefSeq" id="WP_065635614.1">
    <property type="nucleotide sequence ID" value="NZ_FMBA01000015.1"/>
</dbReference>
<sequence>MSNKSPKWFLYIIRTANQSLYTGITTDVARRLQQHQNGKGAKCLKGHKDLTIVYQVLIGDKSLALKIEYQIKQFSKPKKEALVKSCPDFDELLKLIN</sequence>
<dbReference type="InterPro" id="IPR035901">
    <property type="entry name" value="GIY-YIG_endonuc_sf"/>
</dbReference>
<dbReference type="Proteomes" id="UP000199698">
    <property type="component" value="Unassembled WGS sequence"/>
</dbReference>
<dbReference type="Pfam" id="PF01541">
    <property type="entry name" value="GIY-YIG"/>
    <property type="match status" value="1"/>
</dbReference>
<dbReference type="InterPro" id="IPR050190">
    <property type="entry name" value="UPF0213_domain"/>
</dbReference>
<name>A0A1C4AYD3_9GAMM</name>
<dbReference type="Gene3D" id="3.40.1440.10">
    <property type="entry name" value="GIY-YIG endonuclease"/>
    <property type="match status" value="1"/>
</dbReference>
<gene>
    <name evidence="3" type="ORF">GA0061080_101516</name>
</gene>
<dbReference type="EMBL" id="FMBA01000015">
    <property type="protein sequence ID" value="SCB99584.1"/>
    <property type="molecule type" value="Genomic_DNA"/>
</dbReference>
<dbReference type="GO" id="GO:0004519">
    <property type="term" value="F:endonuclease activity"/>
    <property type="evidence" value="ECO:0007669"/>
    <property type="project" value="UniProtKB-KW"/>
</dbReference>
<organism evidence="3 4">
    <name type="scientific">Gilliamella intestini</name>
    <dbReference type="NCBI Taxonomy" id="1798183"/>
    <lineage>
        <taxon>Bacteria</taxon>
        <taxon>Pseudomonadati</taxon>
        <taxon>Pseudomonadota</taxon>
        <taxon>Gammaproteobacteria</taxon>
        <taxon>Orbales</taxon>
        <taxon>Orbaceae</taxon>
        <taxon>Gilliamella</taxon>
    </lineage>
</organism>
<reference evidence="4" key="1">
    <citation type="submission" date="2016-08" db="EMBL/GenBank/DDBJ databases">
        <authorList>
            <person name="Varghese N."/>
            <person name="Submissions Spin"/>
        </authorList>
    </citation>
    <scope>NUCLEOTIDE SEQUENCE [LARGE SCALE GENOMIC DNA]</scope>
    <source>
        <strain evidence="4">R-53144</strain>
    </source>
</reference>
<dbReference type="InterPro" id="IPR000305">
    <property type="entry name" value="GIY-YIG_endonuc"/>
</dbReference>
<keyword evidence="4" id="KW-1185">Reference proteome</keyword>
<dbReference type="PROSITE" id="PS50164">
    <property type="entry name" value="GIY_YIG"/>
    <property type="match status" value="1"/>
</dbReference>
<dbReference type="STRING" id="1798183.GA0061080_101516"/>
<dbReference type="PANTHER" id="PTHR34477:SF1">
    <property type="entry name" value="UPF0213 PROTEIN YHBQ"/>
    <property type="match status" value="1"/>
</dbReference>
<dbReference type="AlphaFoldDB" id="A0A1C4AYD3"/>
<feature type="domain" description="GIY-YIG" evidence="2">
    <location>
        <begin position="6"/>
        <end position="81"/>
    </location>
</feature>
<evidence type="ECO:0000313" key="4">
    <source>
        <dbReference type="Proteomes" id="UP000199698"/>
    </source>
</evidence>
<keyword evidence="3" id="KW-0255">Endonuclease</keyword>